<evidence type="ECO:0000313" key="3">
    <source>
        <dbReference type="Proteomes" id="UP001144096"/>
    </source>
</evidence>
<reference evidence="2" key="1">
    <citation type="submission" date="2022-06" db="EMBL/GenBank/DDBJ databases">
        <title>Amycolatopsis iheyaensis sp. nov., a new species of the genus Amycolatopsis isolated from soil in Iheya island, Japan.</title>
        <authorList>
            <person name="Ngamcharungchit C."/>
            <person name="Kanto H."/>
            <person name="Take A."/>
            <person name="Intra B."/>
            <person name="Matsumoto A."/>
            <person name="Panbangred W."/>
            <person name="Inahashi Y."/>
        </authorList>
    </citation>
    <scope>NUCLEOTIDE SEQUENCE</scope>
    <source>
        <strain evidence="2">OK19-0408</strain>
    </source>
</reference>
<dbReference type="Proteomes" id="UP001144096">
    <property type="component" value="Unassembled WGS sequence"/>
</dbReference>
<keyword evidence="3" id="KW-1185">Reference proteome</keyword>
<dbReference type="AlphaFoldDB" id="A0A9X2NNH0"/>
<dbReference type="RefSeq" id="WP_257924814.1">
    <property type="nucleotide sequence ID" value="NZ_JAMXQV010000024.1"/>
</dbReference>
<feature type="region of interest" description="Disordered" evidence="1">
    <location>
        <begin position="165"/>
        <end position="191"/>
    </location>
</feature>
<comment type="caution">
    <text evidence="2">The sequence shown here is derived from an EMBL/GenBank/DDBJ whole genome shotgun (WGS) entry which is preliminary data.</text>
</comment>
<protein>
    <submittedName>
        <fullName evidence="2">Uncharacterized protein</fullName>
    </submittedName>
</protein>
<evidence type="ECO:0000256" key="1">
    <source>
        <dbReference type="SAM" id="MobiDB-lite"/>
    </source>
</evidence>
<name>A0A9X2NNH0_9PSEU</name>
<sequence length="191" mass="20144">MAVADGVAVPVVLEYEGVGAVDAVGAGQRRSRGVAPTVARVEPGDLDDLDVVEPPRRLGSEIQVGGPRVAGHGGVDVHGILQPFGGLPPKTTLACLVASHRARMVAMPSKHRDPALTTRPPKDLKKDAQVVLSGRKLEMRAFVVACLTALTKDPERFLAALKPHWPDKKPYLGGRAAAKTSREDQQATTSG</sequence>
<dbReference type="EMBL" id="JAMXQV010000024">
    <property type="protein sequence ID" value="MCR6488250.1"/>
    <property type="molecule type" value="Genomic_DNA"/>
</dbReference>
<organism evidence="2 3">
    <name type="scientific">Amycolatopsis iheyensis</name>
    <dbReference type="NCBI Taxonomy" id="2945988"/>
    <lineage>
        <taxon>Bacteria</taxon>
        <taxon>Bacillati</taxon>
        <taxon>Actinomycetota</taxon>
        <taxon>Actinomycetes</taxon>
        <taxon>Pseudonocardiales</taxon>
        <taxon>Pseudonocardiaceae</taxon>
        <taxon>Amycolatopsis</taxon>
    </lineage>
</organism>
<accession>A0A9X2NNH0</accession>
<evidence type="ECO:0000313" key="2">
    <source>
        <dbReference type="EMBL" id="MCR6488250.1"/>
    </source>
</evidence>
<gene>
    <name evidence="2" type="ORF">M8542_36015</name>
</gene>
<proteinExistence type="predicted"/>